<dbReference type="Pfam" id="PF00924">
    <property type="entry name" value="MS_channel_2nd"/>
    <property type="match status" value="1"/>
</dbReference>
<protein>
    <submittedName>
        <fullName evidence="9">Putative Small-conductance mechanosensitive channel with cAMP-binding domain (Modular protein)</fullName>
    </submittedName>
</protein>
<feature type="transmembrane region" description="Helical" evidence="7">
    <location>
        <begin position="99"/>
        <end position="117"/>
    </location>
</feature>
<dbReference type="Gene3D" id="3.30.70.100">
    <property type="match status" value="1"/>
</dbReference>
<dbReference type="CDD" id="cd00038">
    <property type="entry name" value="CAP_ED"/>
    <property type="match status" value="1"/>
</dbReference>
<evidence type="ECO:0000256" key="3">
    <source>
        <dbReference type="ARBA" id="ARBA00022475"/>
    </source>
</evidence>
<dbReference type="InterPro" id="IPR045275">
    <property type="entry name" value="MscS_archaea/bacteria_type"/>
</dbReference>
<keyword evidence="10" id="KW-1185">Reference proteome</keyword>
<dbReference type="InterPro" id="IPR049278">
    <property type="entry name" value="MS_channel_C"/>
</dbReference>
<dbReference type="PANTHER" id="PTHR30221:SF1">
    <property type="entry name" value="SMALL-CONDUCTANCE MECHANOSENSITIVE CHANNEL"/>
    <property type="match status" value="1"/>
</dbReference>
<dbReference type="OrthoDB" id="9775207at2"/>
<feature type="transmembrane region" description="Helical" evidence="7">
    <location>
        <begin position="59"/>
        <end position="79"/>
    </location>
</feature>
<dbReference type="Pfam" id="PF00027">
    <property type="entry name" value="cNMP_binding"/>
    <property type="match status" value="1"/>
</dbReference>
<dbReference type="InParanoid" id="A0A330L042"/>
<dbReference type="InterPro" id="IPR014710">
    <property type="entry name" value="RmlC-like_jellyroll"/>
</dbReference>
<dbReference type="InterPro" id="IPR006685">
    <property type="entry name" value="MscS_channel_2nd"/>
</dbReference>
<dbReference type="PRINTS" id="PR00103">
    <property type="entry name" value="CAMPKINASE"/>
</dbReference>
<dbReference type="SUPFAM" id="SSF82689">
    <property type="entry name" value="Mechanosensitive channel protein MscS (YggB), C-terminal domain"/>
    <property type="match status" value="1"/>
</dbReference>
<evidence type="ECO:0000256" key="4">
    <source>
        <dbReference type="ARBA" id="ARBA00022692"/>
    </source>
</evidence>
<dbReference type="PROSITE" id="PS00889">
    <property type="entry name" value="CNMP_BINDING_2"/>
    <property type="match status" value="1"/>
</dbReference>
<proteinExistence type="inferred from homology"/>
<evidence type="ECO:0000256" key="5">
    <source>
        <dbReference type="ARBA" id="ARBA00022989"/>
    </source>
</evidence>
<dbReference type="Gene3D" id="2.30.30.60">
    <property type="match status" value="1"/>
</dbReference>
<gene>
    <name evidence="9" type="ORF">NITLEN_10186</name>
</gene>
<evidence type="ECO:0000313" key="9">
    <source>
        <dbReference type="EMBL" id="SPP63100.1"/>
    </source>
</evidence>
<evidence type="ECO:0000256" key="6">
    <source>
        <dbReference type="ARBA" id="ARBA00023136"/>
    </source>
</evidence>
<dbReference type="InterPro" id="IPR000595">
    <property type="entry name" value="cNMP-bd_dom"/>
</dbReference>
<evidence type="ECO:0000256" key="2">
    <source>
        <dbReference type="ARBA" id="ARBA00008017"/>
    </source>
</evidence>
<dbReference type="InterPro" id="IPR018490">
    <property type="entry name" value="cNMP-bd_dom_sf"/>
</dbReference>
<dbReference type="SMART" id="SM00100">
    <property type="entry name" value="cNMP"/>
    <property type="match status" value="1"/>
</dbReference>
<dbReference type="PROSITE" id="PS00888">
    <property type="entry name" value="CNMP_BINDING_1"/>
    <property type="match status" value="1"/>
</dbReference>
<evidence type="ECO:0000259" key="8">
    <source>
        <dbReference type="PROSITE" id="PS50042"/>
    </source>
</evidence>
<dbReference type="AlphaFoldDB" id="A0A330L042"/>
<dbReference type="GO" id="GO:0005886">
    <property type="term" value="C:plasma membrane"/>
    <property type="evidence" value="ECO:0007669"/>
    <property type="project" value="UniProtKB-SubCell"/>
</dbReference>
<name>A0A330L042_9BACT</name>
<evidence type="ECO:0000313" key="10">
    <source>
        <dbReference type="Proteomes" id="UP000248168"/>
    </source>
</evidence>
<accession>A0A330L042</accession>
<keyword evidence="6 7" id="KW-0472">Membrane</keyword>
<reference evidence="10" key="1">
    <citation type="submission" date="2018-04" db="EMBL/GenBank/DDBJ databases">
        <authorList>
            <person name="Lucker S."/>
            <person name="Sakoula D."/>
        </authorList>
    </citation>
    <scope>NUCLEOTIDE SEQUENCE [LARGE SCALE GENOMIC DNA]</scope>
</reference>
<dbReference type="PROSITE" id="PS50042">
    <property type="entry name" value="CNMP_BINDING_3"/>
    <property type="match status" value="1"/>
</dbReference>
<comment type="subcellular location">
    <subcellularLocation>
        <location evidence="1">Cell membrane</location>
        <topology evidence="1">Multi-pass membrane protein</topology>
    </subcellularLocation>
</comment>
<dbReference type="Pfam" id="PF21082">
    <property type="entry name" value="MS_channel_3rd"/>
    <property type="match status" value="1"/>
</dbReference>
<dbReference type="Proteomes" id="UP000248168">
    <property type="component" value="Unassembled WGS sequence"/>
</dbReference>
<feature type="domain" description="Cyclic nucleotide-binding" evidence="8">
    <location>
        <begin position="335"/>
        <end position="437"/>
    </location>
</feature>
<feature type="transmembrane region" description="Helical" evidence="7">
    <location>
        <begin position="28"/>
        <end position="47"/>
    </location>
</feature>
<keyword evidence="4 7" id="KW-0812">Transmembrane</keyword>
<comment type="similarity">
    <text evidence="2">Belongs to the MscS (TC 1.A.23) family.</text>
</comment>
<feature type="transmembrane region" description="Helical" evidence="7">
    <location>
        <begin position="126"/>
        <end position="143"/>
    </location>
</feature>
<organism evidence="9 10">
    <name type="scientific">Nitrospira lenta</name>
    <dbReference type="NCBI Taxonomy" id="1436998"/>
    <lineage>
        <taxon>Bacteria</taxon>
        <taxon>Pseudomonadati</taxon>
        <taxon>Nitrospirota</taxon>
        <taxon>Nitrospiria</taxon>
        <taxon>Nitrospirales</taxon>
        <taxon>Nitrospiraceae</taxon>
        <taxon>Nitrospira</taxon>
    </lineage>
</organism>
<dbReference type="Gene3D" id="2.60.120.10">
    <property type="entry name" value="Jelly Rolls"/>
    <property type="match status" value="1"/>
</dbReference>
<sequence>MGVALILSLITGGLLVYLGTVRKKPAGLGFYVGCLSTIVLVLLLELITQGLIPHIPHWIRPWAAFLAYLAMSFVLLKTLDLLFIEDYLIEKRGKYIPRTLRLIFLLFGVTLAALILLRSVLDVDPLTLIALPTIATAVVGFALKDVIARLVSGIQLGRMIHVGDWVTLMDKEGMVTDIAFDYITIRTRAYDYIMLPNDAVSQTTITNHSRPESLCARAIHVDANYGHPPMQVKDILVQSALAVPGVVASPAPICFVEELKESGIGYQLKFFFHDYERCERLAGEVMAYVWYAFERNDIDIPYPQRVLHMTQPPDLTALRAAELAGFEEQFRAIDFLAILDAKALHSLAEQAHKRVYLPGEQVVREGESGDEFFVVVEGEADVAIKTGDHTTSVAVLKKGQFFGEMSLLTGAPRSATVQATSQLTVTVIGQQAMRQIISATPALAEQIGTILTARQSSLTATRETADRTVTRRSATEEGQSLTVKILQFFRRSGN</sequence>
<keyword evidence="5 7" id="KW-1133">Transmembrane helix</keyword>
<dbReference type="PANTHER" id="PTHR30221">
    <property type="entry name" value="SMALL-CONDUCTANCE MECHANOSENSITIVE CHANNEL"/>
    <property type="match status" value="1"/>
</dbReference>
<dbReference type="SUPFAM" id="SSF50182">
    <property type="entry name" value="Sm-like ribonucleoproteins"/>
    <property type="match status" value="1"/>
</dbReference>
<dbReference type="RefSeq" id="WP_121987688.1">
    <property type="nucleotide sequence ID" value="NZ_OUNR01000001.1"/>
</dbReference>
<evidence type="ECO:0000256" key="7">
    <source>
        <dbReference type="SAM" id="Phobius"/>
    </source>
</evidence>
<dbReference type="InterPro" id="IPR023408">
    <property type="entry name" value="MscS_beta-dom_sf"/>
</dbReference>
<dbReference type="InterPro" id="IPR018488">
    <property type="entry name" value="cNMP-bd_CS"/>
</dbReference>
<evidence type="ECO:0000256" key="1">
    <source>
        <dbReference type="ARBA" id="ARBA00004651"/>
    </source>
</evidence>
<dbReference type="InterPro" id="IPR010920">
    <property type="entry name" value="LSM_dom_sf"/>
</dbReference>
<dbReference type="EMBL" id="OUNR01000001">
    <property type="protein sequence ID" value="SPP63100.1"/>
    <property type="molecule type" value="Genomic_DNA"/>
</dbReference>
<dbReference type="SUPFAM" id="SSF51206">
    <property type="entry name" value="cAMP-binding domain-like"/>
    <property type="match status" value="1"/>
</dbReference>
<dbReference type="GO" id="GO:0008381">
    <property type="term" value="F:mechanosensitive monoatomic ion channel activity"/>
    <property type="evidence" value="ECO:0007669"/>
    <property type="project" value="InterPro"/>
</dbReference>
<dbReference type="InterPro" id="IPR011066">
    <property type="entry name" value="MscS_channel_C_sf"/>
</dbReference>
<keyword evidence="3" id="KW-1003">Cell membrane</keyword>